<dbReference type="EMBL" id="LJIJ01000041">
    <property type="protein sequence ID" value="ODN04555.1"/>
    <property type="molecule type" value="Genomic_DNA"/>
</dbReference>
<proteinExistence type="predicted"/>
<feature type="compositionally biased region" description="Low complexity" evidence="1">
    <location>
        <begin position="158"/>
        <end position="167"/>
    </location>
</feature>
<sequence length="743" mass="79873">MDSQNVERRDSKKSNGKGGGGNNKGQGRGGGNSSSSNNTSNGGKTGPGEKQRSHSQGKSKSYREREIYKPPSLRSSKNRNSNSSSEQQNSRGNIDDALGSANQPQPKRSNSVTSTQQKNAGTTNNNGSSQNGNYNDGNDSSMMPNNGYSLFGNGTGNSGSSSVPSSPLISNRMQNNFNGAAAAAFGLANRMYNVNAKEFQLMSQNALHQHQQQQQQISNFLSQFDPAVFYNNSPILASSGCYPLKQSKSSGNMNLLLQQQQQQQQQQAAAFQQLQSAMGFNFPLQPGSSYPTGSGGNGNGATNGNSQFNRLSQSKSSGNVPGSGKPRVRFDDEEPDIDDDDLGQQLGNYFASLKLNGDLAGPPQASNFPKSYNAFQQQPQQQQKVPLSPQPVLKSALQKSRTGFYLNLYGNQQQQQPPPPTTSAIPGSPTKSAYGLNSAAALAQQTQQRTQSYNVSKLGTSGATPSPNYPSVVKRSRSFGPGTHHLPRTSATTLLCATTAPSSAPHSVYSDFCITKWPKVVQELVTAAVTGVERIPARNWIEMVNRIFEAMLCDFKPSKKENDNQLTGISSSSQSAGSTSGEGQSTSLEASGDALTASAGSAKDVNDVRGGGSSNGTPENEIDYDEDDDEDDLATAAVHIFLYFIQREKDRTVMESLLNTCFASFQRLASSSINSNANSSNPAVKSKSQQQWSMVAGKPPISRQWSNFLRFLSTLYAQVTPYTYKAASFRKKLFLSRNKKSNK</sequence>
<protein>
    <submittedName>
        <fullName evidence="2">Uncharacterized protein</fullName>
    </submittedName>
</protein>
<feature type="compositionally biased region" description="Acidic residues" evidence="1">
    <location>
        <begin position="331"/>
        <end position="341"/>
    </location>
</feature>
<feature type="compositionally biased region" description="Low complexity" evidence="1">
    <location>
        <begin position="119"/>
        <end position="141"/>
    </location>
</feature>
<evidence type="ECO:0000256" key="1">
    <source>
        <dbReference type="SAM" id="MobiDB-lite"/>
    </source>
</evidence>
<dbReference type="OrthoDB" id="565552at2759"/>
<dbReference type="Proteomes" id="UP000094527">
    <property type="component" value="Unassembled WGS sequence"/>
</dbReference>
<feature type="compositionally biased region" description="Low complexity" evidence="1">
    <location>
        <begin position="376"/>
        <end position="389"/>
    </location>
</feature>
<feature type="compositionally biased region" description="Basic and acidic residues" evidence="1">
    <location>
        <begin position="1"/>
        <end position="13"/>
    </location>
</feature>
<name>A0A1D2NHI9_ORCCI</name>
<dbReference type="AlphaFoldDB" id="A0A1D2NHI9"/>
<feature type="region of interest" description="Disordered" evidence="1">
    <location>
        <begin position="360"/>
        <end position="389"/>
    </location>
</feature>
<gene>
    <name evidence="2" type="ORF">Ocin01_02162</name>
</gene>
<evidence type="ECO:0000313" key="3">
    <source>
        <dbReference type="Proteomes" id="UP000094527"/>
    </source>
</evidence>
<feature type="compositionally biased region" description="Polar residues" evidence="1">
    <location>
        <begin position="100"/>
        <end position="118"/>
    </location>
</feature>
<feature type="compositionally biased region" description="Low complexity" evidence="1">
    <location>
        <begin position="72"/>
        <end position="92"/>
    </location>
</feature>
<organism evidence="2 3">
    <name type="scientific">Orchesella cincta</name>
    <name type="common">Springtail</name>
    <name type="synonym">Podura cincta</name>
    <dbReference type="NCBI Taxonomy" id="48709"/>
    <lineage>
        <taxon>Eukaryota</taxon>
        <taxon>Metazoa</taxon>
        <taxon>Ecdysozoa</taxon>
        <taxon>Arthropoda</taxon>
        <taxon>Hexapoda</taxon>
        <taxon>Collembola</taxon>
        <taxon>Entomobryomorpha</taxon>
        <taxon>Entomobryoidea</taxon>
        <taxon>Orchesellidae</taxon>
        <taxon>Orchesellinae</taxon>
        <taxon>Orchesella</taxon>
    </lineage>
</organism>
<accession>A0A1D2NHI9</accession>
<feature type="compositionally biased region" description="Low complexity" evidence="1">
    <location>
        <begin position="33"/>
        <end position="42"/>
    </location>
</feature>
<keyword evidence="3" id="KW-1185">Reference proteome</keyword>
<feature type="compositionally biased region" description="Polar residues" evidence="1">
    <location>
        <begin position="364"/>
        <end position="375"/>
    </location>
</feature>
<feature type="region of interest" description="Disordered" evidence="1">
    <location>
        <begin position="1"/>
        <end position="167"/>
    </location>
</feature>
<feature type="region of interest" description="Disordered" evidence="1">
    <location>
        <begin position="563"/>
        <end position="627"/>
    </location>
</feature>
<feature type="compositionally biased region" description="Polar residues" evidence="1">
    <location>
        <begin position="422"/>
        <end position="431"/>
    </location>
</feature>
<comment type="caution">
    <text evidence="2">The sequence shown here is derived from an EMBL/GenBank/DDBJ whole genome shotgun (WGS) entry which is preliminary data.</text>
</comment>
<feature type="region of interest" description="Disordered" evidence="1">
    <location>
        <begin position="282"/>
        <end position="341"/>
    </location>
</feature>
<feature type="compositionally biased region" description="Polar residues" evidence="1">
    <location>
        <begin position="307"/>
        <end position="320"/>
    </location>
</feature>
<feature type="compositionally biased region" description="Gly residues" evidence="1">
    <location>
        <begin position="16"/>
        <end position="32"/>
    </location>
</feature>
<reference evidence="2 3" key="1">
    <citation type="journal article" date="2016" name="Genome Biol. Evol.">
        <title>Gene Family Evolution Reflects Adaptation to Soil Environmental Stressors in the Genome of the Collembolan Orchesella cincta.</title>
        <authorList>
            <person name="Faddeeva-Vakhrusheva A."/>
            <person name="Derks M.F."/>
            <person name="Anvar S.Y."/>
            <person name="Agamennone V."/>
            <person name="Suring W."/>
            <person name="Smit S."/>
            <person name="van Straalen N.M."/>
            <person name="Roelofs D."/>
        </authorList>
    </citation>
    <scope>NUCLEOTIDE SEQUENCE [LARGE SCALE GENOMIC DNA]</scope>
    <source>
        <tissue evidence="2">Mixed pool</tissue>
    </source>
</reference>
<dbReference type="OMA" id="AVHIFLY"/>
<feature type="compositionally biased region" description="Low complexity" evidence="1">
    <location>
        <begin position="565"/>
        <end position="587"/>
    </location>
</feature>
<feature type="region of interest" description="Disordered" evidence="1">
    <location>
        <begin position="410"/>
        <end position="431"/>
    </location>
</feature>
<evidence type="ECO:0000313" key="2">
    <source>
        <dbReference type="EMBL" id="ODN04555.1"/>
    </source>
</evidence>